<dbReference type="NCBIfam" id="TIGR00765">
    <property type="entry name" value="yihY_not_rbn"/>
    <property type="match status" value="1"/>
</dbReference>
<dbReference type="PIRSF" id="PIRSF035875">
    <property type="entry name" value="RNase_BN"/>
    <property type="match status" value="1"/>
</dbReference>
<comment type="subcellular location">
    <subcellularLocation>
        <location evidence="1">Cell membrane</location>
        <topology evidence="1">Multi-pass membrane protein</topology>
    </subcellularLocation>
</comment>
<dbReference type="Proteomes" id="UP000321816">
    <property type="component" value="Chromosome"/>
</dbReference>
<organism evidence="7 8">
    <name type="scientific">Alkalicoccus halolimnae</name>
    <dbReference type="NCBI Taxonomy" id="1667239"/>
    <lineage>
        <taxon>Bacteria</taxon>
        <taxon>Bacillati</taxon>
        <taxon>Bacillota</taxon>
        <taxon>Bacilli</taxon>
        <taxon>Bacillales</taxon>
        <taxon>Bacillaceae</taxon>
        <taxon>Alkalicoccus</taxon>
    </lineage>
</organism>
<dbReference type="KEGG" id="ahal:FTX54_002760"/>
<proteinExistence type="predicted"/>
<evidence type="ECO:0000256" key="3">
    <source>
        <dbReference type="ARBA" id="ARBA00022692"/>
    </source>
</evidence>
<dbReference type="AlphaFoldDB" id="A0A5C7F458"/>
<dbReference type="EMBL" id="CP144914">
    <property type="protein sequence ID" value="WWD80501.1"/>
    <property type="molecule type" value="Genomic_DNA"/>
</dbReference>
<evidence type="ECO:0000256" key="4">
    <source>
        <dbReference type="ARBA" id="ARBA00022989"/>
    </source>
</evidence>
<evidence type="ECO:0000256" key="5">
    <source>
        <dbReference type="ARBA" id="ARBA00023136"/>
    </source>
</evidence>
<feature type="transmembrane region" description="Helical" evidence="6">
    <location>
        <begin position="205"/>
        <end position="226"/>
    </location>
</feature>
<feature type="transmembrane region" description="Helical" evidence="6">
    <location>
        <begin position="127"/>
        <end position="149"/>
    </location>
</feature>
<keyword evidence="4 6" id="KW-1133">Transmembrane helix</keyword>
<feature type="transmembrane region" description="Helical" evidence="6">
    <location>
        <begin position="87"/>
        <end position="107"/>
    </location>
</feature>
<dbReference type="OrthoDB" id="9775903at2"/>
<name>A0A5C7F458_9BACI</name>
<keyword evidence="5 6" id="KW-0472">Membrane</keyword>
<dbReference type="GO" id="GO:0005886">
    <property type="term" value="C:plasma membrane"/>
    <property type="evidence" value="ECO:0007669"/>
    <property type="project" value="UniProtKB-SubCell"/>
</dbReference>
<accession>A0A5C7F458</accession>
<feature type="transmembrane region" description="Helical" evidence="6">
    <location>
        <begin position="238"/>
        <end position="266"/>
    </location>
</feature>
<keyword evidence="2" id="KW-1003">Cell membrane</keyword>
<evidence type="ECO:0000256" key="6">
    <source>
        <dbReference type="SAM" id="Phobius"/>
    </source>
</evidence>
<dbReference type="Pfam" id="PF03631">
    <property type="entry name" value="Virul_fac_BrkB"/>
    <property type="match status" value="1"/>
</dbReference>
<evidence type="ECO:0000256" key="2">
    <source>
        <dbReference type="ARBA" id="ARBA00022475"/>
    </source>
</evidence>
<keyword evidence="8" id="KW-1185">Reference proteome</keyword>
<gene>
    <name evidence="7" type="ORF">FTX54_002760</name>
</gene>
<dbReference type="InterPro" id="IPR017039">
    <property type="entry name" value="Virul_fac_BrkB"/>
</dbReference>
<evidence type="ECO:0000313" key="8">
    <source>
        <dbReference type="Proteomes" id="UP000321816"/>
    </source>
</evidence>
<feature type="transmembrane region" description="Helical" evidence="6">
    <location>
        <begin position="28"/>
        <end position="49"/>
    </location>
</feature>
<protein>
    <submittedName>
        <fullName evidence="7">YihY/virulence factor BrkB family protein</fullName>
    </submittedName>
</protein>
<reference evidence="7 8" key="1">
    <citation type="submission" date="2024-01" db="EMBL/GenBank/DDBJ databases">
        <title>Complete Genome Sequence of Alkalicoccus halolimnae BZ-SZ-XJ29T, a Moderately Halophilic Bacterium Isolated from a Salt Lake.</title>
        <authorList>
            <person name="Zhao B."/>
        </authorList>
    </citation>
    <scope>NUCLEOTIDE SEQUENCE [LARGE SCALE GENOMIC DNA]</scope>
    <source>
        <strain evidence="7 8">BZ-SZ-XJ29</strain>
    </source>
</reference>
<evidence type="ECO:0000256" key="1">
    <source>
        <dbReference type="ARBA" id="ARBA00004651"/>
    </source>
</evidence>
<dbReference type="RefSeq" id="WP_147804874.1">
    <property type="nucleotide sequence ID" value="NZ_CP144914.1"/>
</dbReference>
<dbReference type="PANTHER" id="PTHR30213:SF0">
    <property type="entry name" value="UPF0761 MEMBRANE PROTEIN YIHY"/>
    <property type="match status" value="1"/>
</dbReference>
<sequence length="279" mass="30364">MKKWIDYGKALGKEFSNDNAPLLAAAQAYYYMLSLVPMLILVLAIIPYLNLDTNTVLDTLTGMMPGELANVFEDQIVSILTEQRGGLLTFGIIGTIWSASNGMNAFIKAQNEAYDVKVDRSFVKARLVSIALTLGLILALIVALLLPVFGNALISFFQSTGLMPPGTEILFQVLRWVVSIIVIAGVFAALYHFAPNTTIPFKSSIPGALFATLALQLTSLGFSFYLSNFGNYSETYGSLGGIIILMLWLFLIGLILVVGGELNAIIHRRKRGIKSATDE</sequence>
<feature type="transmembrane region" description="Helical" evidence="6">
    <location>
        <begin position="169"/>
        <end position="193"/>
    </location>
</feature>
<dbReference type="PANTHER" id="PTHR30213">
    <property type="entry name" value="INNER MEMBRANE PROTEIN YHJD"/>
    <property type="match status" value="1"/>
</dbReference>
<keyword evidence="3 6" id="KW-0812">Transmembrane</keyword>
<evidence type="ECO:0000313" key="7">
    <source>
        <dbReference type="EMBL" id="WWD80501.1"/>
    </source>
</evidence>